<evidence type="ECO:0000313" key="2">
    <source>
        <dbReference type="EMBL" id="KIL00051.1"/>
    </source>
</evidence>
<evidence type="ECO:0000313" key="3">
    <source>
        <dbReference type="Proteomes" id="UP000054538"/>
    </source>
</evidence>
<dbReference type="InParanoid" id="A0A0D0ECV9"/>
<protein>
    <recommendedName>
        <fullName evidence="4">DUF4050 domain-containing protein</fullName>
    </recommendedName>
</protein>
<gene>
    <name evidence="2" type="ORF">PAXRUDRAFT_822070</name>
</gene>
<dbReference type="Proteomes" id="UP000054538">
    <property type="component" value="Unassembled WGS sequence"/>
</dbReference>
<feature type="region of interest" description="Disordered" evidence="1">
    <location>
        <begin position="174"/>
        <end position="219"/>
    </location>
</feature>
<name>A0A0D0ECV9_9AGAM</name>
<reference evidence="3" key="2">
    <citation type="submission" date="2015-01" db="EMBL/GenBank/DDBJ databases">
        <title>Evolutionary Origins and Diversification of the Mycorrhizal Mutualists.</title>
        <authorList>
            <consortium name="DOE Joint Genome Institute"/>
            <consortium name="Mycorrhizal Genomics Consortium"/>
            <person name="Kohler A."/>
            <person name="Kuo A."/>
            <person name="Nagy L.G."/>
            <person name="Floudas D."/>
            <person name="Copeland A."/>
            <person name="Barry K.W."/>
            <person name="Cichocki N."/>
            <person name="Veneault-Fourrey C."/>
            <person name="LaButti K."/>
            <person name="Lindquist E.A."/>
            <person name="Lipzen A."/>
            <person name="Lundell T."/>
            <person name="Morin E."/>
            <person name="Murat C."/>
            <person name="Riley R."/>
            <person name="Ohm R."/>
            <person name="Sun H."/>
            <person name="Tunlid A."/>
            <person name="Henrissat B."/>
            <person name="Grigoriev I.V."/>
            <person name="Hibbett D.S."/>
            <person name="Martin F."/>
        </authorList>
    </citation>
    <scope>NUCLEOTIDE SEQUENCE [LARGE SCALE GENOMIC DNA]</scope>
    <source>
        <strain evidence="3">Ve08.2h10</strain>
    </source>
</reference>
<reference evidence="2 3" key="1">
    <citation type="submission" date="2014-04" db="EMBL/GenBank/DDBJ databases">
        <authorList>
            <consortium name="DOE Joint Genome Institute"/>
            <person name="Kuo A."/>
            <person name="Kohler A."/>
            <person name="Jargeat P."/>
            <person name="Nagy L.G."/>
            <person name="Floudas D."/>
            <person name="Copeland A."/>
            <person name="Barry K.W."/>
            <person name="Cichocki N."/>
            <person name="Veneault-Fourrey C."/>
            <person name="LaButti K."/>
            <person name="Lindquist E.A."/>
            <person name="Lipzen A."/>
            <person name="Lundell T."/>
            <person name="Morin E."/>
            <person name="Murat C."/>
            <person name="Sun H."/>
            <person name="Tunlid A."/>
            <person name="Henrissat B."/>
            <person name="Grigoriev I.V."/>
            <person name="Hibbett D.S."/>
            <person name="Martin F."/>
            <person name="Nordberg H.P."/>
            <person name="Cantor M.N."/>
            <person name="Hua S.X."/>
        </authorList>
    </citation>
    <scope>NUCLEOTIDE SEQUENCE [LARGE SCALE GENOMIC DNA]</scope>
    <source>
        <strain evidence="2 3">Ve08.2h10</strain>
    </source>
</reference>
<sequence>MIPDIVEENTANYASLSPTHESSLQKLKDKLYHHATPPHTRGHTSPSIETDRQRPKFLANAKTLPPPGLAHYTARRIWWLAPTNKPESPPTRSASHVRLERLLRKSSAVRSDEAWQDGVDTVWKGLMNGNRLRQRLPLNLVIKVIHAGWLRDPETWPEGAVAPESDEAFIGKIHDPDSPNAVAKFTIDNDRSDKQRTKIKDDGHLVPIHGQESSSTSPS</sequence>
<evidence type="ECO:0000256" key="1">
    <source>
        <dbReference type="SAM" id="MobiDB-lite"/>
    </source>
</evidence>
<feature type="compositionally biased region" description="Basic and acidic residues" evidence="1">
    <location>
        <begin position="187"/>
        <end position="204"/>
    </location>
</feature>
<keyword evidence="3" id="KW-1185">Reference proteome</keyword>
<proteinExistence type="predicted"/>
<dbReference type="HOGENOM" id="CLU_109907_0_0_1"/>
<organism evidence="2 3">
    <name type="scientific">Paxillus rubicundulus Ve08.2h10</name>
    <dbReference type="NCBI Taxonomy" id="930991"/>
    <lineage>
        <taxon>Eukaryota</taxon>
        <taxon>Fungi</taxon>
        <taxon>Dikarya</taxon>
        <taxon>Basidiomycota</taxon>
        <taxon>Agaricomycotina</taxon>
        <taxon>Agaricomycetes</taxon>
        <taxon>Agaricomycetidae</taxon>
        <taxon>Boletales</taxon>
        <taxon>Paxilineae</taxon>
        <taxon>Paxillaceae</taxon>
        <taxon>Paxillus</taxon>
    </lineage>
</organism>
<dbReference type="OrthoDB" id="3366194at2759"/>
<dbReference type="EMBL" id="KN824843">
    <property type="protein sequence ID" value="KIL00051.1"/>
    <property type="molecule type" value="Genomic_DNA"/>
</dbReference>
<dbReference type="AlphaFoldDB" id="A0A0D0ECV9"/>
<accession>A0A0D0ECV9</accession>
<evidence type="ECO:0008006" key="4">
    <source>
        <dbReference type="Google" id="ProtNLM"/>
    </source>
</evidence>